<organism evidence="1 2">
    <name type="scientific">Novosphingobium malaysiense</name>
    <dbReference type="NCBI Taxonomy" id="1348853"/>
    <lineage>
        <taxon>Bacteria</taxon>
        <taxon>Pseudomonadati</taxon>
        <taxon>Pseudomonadota</taxon>
        <taxon>Alphaproteobacteria</taxon>
        <taxon>Sphingomonadales</taxon>
        <taxon>Sphingomonadaceae</taxon>
        <taxon>Novosphingobium</taxon>
    </lineage>
</organism>
<dbReference type="EMBL" id="JTDI01000008">
    <property type="protein sequence ID" value="KHK89198.1"/>
    <property type="molecule type" value="Genomic_DNA"/>
</dbReference>
<reference evidence="1 2" key="1">
    <citation type="submission" date="2014-10" db="EMBL/GenBank/DDBJ databases">
        <title>Genome sequence of Novosphingobium malaysiense MUSC 273(T).</title>
        <authorList>
            <person name="Lee L.-H."/>
        </authorList>
    </citation>
    <scope>NUCLEOTIDE SEQUENCE [LARGE SCALE GENOMIC DNA]</scope>
    <source>
        <strain evidence="1 2">MUSC 273</strain>
    </source>
</reference>
<dbReference type="Proteomes" id="UP000031057">
    <property type="component" value="Unassembled WGS sequence"/>
</dbReference>
<dbReference type="AlphaFoldDB" id="A0A0B1ZIU7"/>
<name>A0A0B1ZIU7_9SPHN</name>
<evidence type="ECO:0000313" key="2">
    <source>
        <dbReference type="Proteomes" id="UP000031057"/>
    </source>
</evidence>
<sequence>METFAPTARPHVAFWDEAVVPMPQVERQLLPDADVQRLSVRKAPRIASRVSNVKEALQLKTMSRVRSNSRFALKR</sequence>
<evidence type="ECO:0000313" key="1">
    <source>
        <dbReference type="EMBL" id="KHK89198.1"/>
    </source>
</evidence>
<keyword evidence="2" id="KW-1185">Reference proteome</keyword>
<proteinExistence type="predicted"/>
<accession>A0A0B1ZIU7</accession>
<protein>
    <submittedName>
        <fullName evidence="1">Uncharacterized protein</fullName>
    </submittedName>
</protein>
<gene>
    <name evidence="1" type="ORF">LK12_22045</name>
</gene>
<comment type="caution">
    <text evidence="1">The sequence shown here is derived from an EMBL/GenBank/DDBJ whole genome shotgun (WGS) entry which is preliminary data.</text>
</comment>